<name>A0ABP8QIN5_9GAMM</name>
<keyword evidence="4 7" id="KW-0560">Oxidoreductase</keyword>
<evidence type="ECO:0000256" key="7">
    <source>
        <dbReference type="HAMAP-Rule" id="MF_00853"/>
    </source>
</evidence>
<dbReference type="RefSeq" id="WP_345014646.1">
    <property type="nucleotide sequence ID" value="NZ_BAABFC010000025.1"/>
</dbReference>
<keyword evidence="2 7" id="KW-0288">FMN</keyword>
<dbReference type="PANTHER" id="PTHR38030:SF2">
    <property type="entry name" value="PROTOPORPHYRINOGEN IX DEHYDROGENASE [QUINONE]"/>
    <property type="match status" value="1"/>
</dbReference>
<dbReference type="HAMAP" id="MF_00853">
    <property type="entry name" value="HemG"/>
    <property type="match status" value="1"/>
</dbReference>
<dbReference type="PROSITE" id="PS50902">
    <property type="entry name" value="FLAVODOXIN_LIKE"/>
    <property type="match status" value="1"/>
</dbReference>
<dbReference type="PANTHER" id="PTHR38030">
    <property type="entry name" value="PROTOPORPHYRINOGEN IX DEHYDROGENASE [MENAQUINONE]"/>
    <property type="match status" value="1"/>
</dbReference>
<dbReference type="InterPro" id="IPR008254">
    <property type="entry name" value="Flavodoxin/NO_synth"/>
</dbReference>
<proteinExistence type="inferred from homology"/>
<reference evidence="10" key="1">
    <citation type="journal article" date="2019" name="Int. J. Syst. Evol. Microbiol.">
        <title>The Global Catalogue of Microorganisms (GCM) 10K type strain sequencing project: providing services to taxonomists for standard genome sequencing and annotation.</title>
        <authorList>
            <consortium name="The Broad Institute Genomics Platform"/>
            <consortium name="The Broad Institute Genome Sequencing Center for Infectious Disease"/>
            <person name="Wu L."/>
            <person name="Ma J."/>
        </authorList>
    </citation>
    <scope>NUCLEOTIDE SEQUENCE [LARGE SCALE GENOMIC DNA]</scope>
    <source>
        <strain evidence="10">JCM 32226</strain>
    </source>
</reference>
<feature type="domain" description="Flavodoxin-like" evidence="8">
    <location>
        <begin position="3"/>
        <end position="170"/>
    </location>
</feature>
<keyword evidence="6 7" id="KW-0627">Porphyrin biosynthesis</keyword>
<evidence type="ECO:0000256" key="6">
    <source>
        <dbReference type="ARBA" id="ARBA00023244"/>
    </source>
</evidence>
<comment type="caution">
    <text evidence="9">The sequence shown here is derived from an EMBL/GenBank/DDBJ whole genome shotgun (WGS) entry which is preliminary data.</text>
</comment>
<gene>
    <name evidence="7 9" type="primary">hemG</name>
    <name evidence="9" type="ORF">GCM10023095_30390</name>
</gene>
<comment type="function">
    <text evidence="7">Catalyzes the 6-electron oxidation of protoporphyrinogen IX to form protoporphyrin IX; under anaerobic conditions uses menaquinone as an electron acceptor, under aerobic conditions uses ubiquinone as an electron acceptor.</text>
</comment>
<evidence type="ECO:0000256" key="3">
    <source>
        <dbReference type="ARBA" id="ARBA00022741"/>
    </source>
</evidence>
<dbReference type="InterPro" id="IPR052200">
    <property type="entry name" value="Protoporphyrinogen_IX_DH"/>
</dbReference>
<dbReference type="InterPro" id="IPR026816">
    <property type="entry name" value="Flavodoxin_dom"/>
</dbReference>
<evidence type="ECO:0000259" key="8">
    <source>
        <dbReference type="PROSITE" id="PS50902"/>
    </source>
</evidence>
<evidence type="ECO:0000256" key="1">
    <source>
        <dbReference type="ARBA" id="ARBA00022630"/>
    </source>
</evidence>
<keyword evidence="10" id="KW-1185">Reference proteome</keyword>
<comment type="catalytic activity">
    <reaction evidence="7">
        <text>protoporphyrinogen IX + 3 a menaquinone = protoporphyrin IX + 3 a menaquinol</text>
        <dbReference type="Rhea" id="RHEA:27409"/>
        <dbReference type="Rhea" id="RHEA-COMP:9537"/>
        <dbReference type="Rhea" id="RHEA-COMP:9539"/>
        <dbReference type="ChEBI" id="CHEBI:16374"/>
        <dbReference type="ChEBI" id="CHEBI:18151"/>
        <dbReference type="ChEBI" id="CHEBI:57306"/>
        <dbReference type="ChEBI" id="CHEBI:57307"/>
        <dbReference type="EC" id="1.3.5.3"/>
    </reaction>
</comment>
<keyword evidence="7" id="KW-1003">Cell membrane</keyword>
<evidence type="ECO:0000313" key="9">
    <source>
        <dbReference type="EMBL" id="GAA4503656.1"/>
    </source>
</evidence>
<dbReference type="Proteomes" id="UP001501321">
    <property type="component" value="Unassembled WGS sequence"/>
</dbReference>
<comment type="pathway">
    <text evidence="7">Porphyrin-containing compound metabolism; protoporphyrin-IX biosynthesis; protoporphyrin-IX from protoporphyrinogen-IX: step 1/1.</text>
</comment>
<evidence type="ECO:0000313" key="10">
    <source>
        <dbReference type="Proteomes" id="UP001501321"/>
    </source>
</evidence>
<dbReference type="EMBL" id="BAABFC010000025">
    <property type="protein sequence ID" value="GAA4503656.1"/>
    <property type="molecule type" value="Genomic_DNA"/>
</dbReference>
<dbReference type="NCBIfam" id="NF008316">
    <property type="entry name" value="PRK11104.1"/>
    <property type="match status" value="1"/>
</dbReference>
<dbReference type="Gene3D" id="3.40.50.360">
    <property type="match status" value="1"/>
</dbReference>
<comment type="catalytic activity">
    <reaction evidence="7">
        <text>protoporphyrinogen IX + 3 a ubiquinone = protoporphyrin IX + 3 a ubiquinol</text>
        <dbReference type="Rhea" id="RHEA:63936"/>
        <dbReference type="Rhea" id="RHEA-COMP:9565"/>
        <dbReference type="Rhea" id="RHEA-COMP:9566"/>
        <dbReference type="ChEBI" id="CHEBI:16389"/>
        <dbReference type="ChEBI" id="CHEBI:17976"/>
        <dbReference type="ChEBI" id="CHEBI:57306"/>
        <dbReference type="ChEBI" id="CHEBI:57307"/>
    </reaction>
</comment>
<evidence type="ECO:0000256" key="5">
    <source>
        <dbReference type="ARBA" id="ARBA00023136"/>
    </source>
</evidence>
<keyword evidence="3 7" id="KW-0547">Nucleotide-binding</keyword>
<dbReference type="SUPFAM" id="SSF52218">
    <property type="entry name" value="Flavoproteins"/>
    <property type="match status" value="1"/>
</dbReference>
<comment type="subcellular location">
    <subcellularLocation>
        <location evidence="7">Cell membrane</location>
        <topology evidence="7">Peripheral membrane protein</topology>
    </subcellularLocation>
</comment>
<dbReference type="InterPro" id="IPR029039">
    <property type="entry name" value="Flavoprotein-like_sf"/>
</dbReference>
<comment type="catalytic activity">
    <reaction evidence="7">
        <text>protoporphyrinogen IX + 3 a quinone = protoporphyrin IX + 3 a quinol</text>
        <dbReference type="Rhea" id="RHEA:65032"/>
        <dbReference type="ChEBI" id="CHEBI:24646"/>
        <dbReference type="ChEBI" id="CHEBI:57306"/>
        <dbReference type="ChEBI" id="CHEBI:57307"/>
        <dbReference type="ChEBI" id="CHEBI:132124"/>
        <dbReference type="EC" id="1.3.5.3"/>
    </reaction>
</comment>
<comment type="similarity">
    <text evidence="7">Belongs to the HemG family.</text>
</comment>
<accession>A0ABP8QIN5</accession>
<organism evidence="9 10">
    <name type="scientific">Pseudaeromonas paramecii</name>
    <dbReference type="NCBI Taxonomy" id="2138166"/>
    <lineage>
        <taxon>Bacteria</taxon>
        <taxon>Pseudomonadati</taxon>
        <taxon>Pseudomonadota</taxon>
        <taxon>Gammaproteobacteria</taxon>
        <taxon>Aeromonadales</taxon>
        <taxon>Aeromonadaceae</taxon>
        <taxon>Pseudaeromonas</taxon>
    </lineage>
</organism>
<dbReference type="EC" id="1.3.5.3" evidence="7"/>
<keyword evidence="5" id="KW-0472">Membrane</keyword>
<keyword evidence="1 7" id="KW-0285">Flavoprotein</keyword>
<dbReference type="InterPro" id="IPR044264">
    <property type="entry name" value="HemG"/>
</dbReference>
<sequence length="172" mass="19894">MRVAVFYSSRNGQTRKILETLLQGQPDAQVEWYDLHQYPKKNLTKYDKVLIGASIRYGHFHPSLESFIQGHLEQLKAVDANLIGVCLTARKPEKATPKTNPYMRKLLARVAWHPQRAAVFAGALRYSQYNWWQTRIIQLIMKMTGGQTDTSVDVELTDWAAVEEFGRQLWSR</sequence>
<comment type="cofactor">
    <cofactor evidence="7">
        <name>FMN</name>
        <dbReference type="ChEBI" id="CHEBI:58210"/>
    </cofactor>
    <text evidence="7">Binds 1 FMN non-covalently per subunit.</text>
</comment>
<protein>
    <recommendedName>
        <fullName evidence="7">Protoporphyrinogen IX dehydrogenase [quinone]</fullName>
        <ecNumber evidence="7">1.3.5.3</ecNumber>
    </recommendedName>
    <alternativeName>
        <fullName evidence="7">Protoporphyrinogen IX dehydrogenase [menaquinone]</fullName>
    </alternativeName>
    <alternativeName>
        <fullName evidence="7">Protoporphyrinogen IX dehydrogenase [ubiquinone]</fullName>
    </alternativeName>
    <alternativeName>
        <fullName evidence="7">Protoporphyrinogen oxidase</fullName>
        <shortName evidence="7">PPO</shortName>
    </alternativeName>
</protein>
<evidence type="ECO:0000256" key="2">
    <source>
        <dbReference type="ARBA" id="ARBA00022643"/>
    </source>
</evidence>
<evidence type="ECO:0000256" key="4">
    <source>
        <dbReference type="ARBA" id="ARBA00023002"/>
    </source>
</evidence>
<dbReference type="Pfam" id="PF12724">
    <property type="entry name" value="Flavodoxin_5"/>
    <property type="match status" value="1"/>
</dbReference>